<accession>A0ABV8J0W1</accession>
<dbReference type="InterPro" id="IPR011075">
    <property type="entry name" value="TetR_C"/>
</dbReference>
<evidence type="ECO:0000256" key="1">
    <source>
        <dbReference type="ARBA" id="ARBA00023015"/>
    </source>
</evidence>
<organism evidence="4 5">
    <name type="scientific">Actinoplanes subglobosus</name>
    <dbReference type="NCBI Taxonomy" id="1547892"/>
    <lineage>
        <taxon>Bacteria</taxon>
        <taxon>Bacillati</taxon>
        <taxon>Actinomycetota</taxon>
        <taxon>Actinomycetes</taxon>
        <taxon>Micromonosporales</taxon>
        <taxon>Micromonosporaceae</taxon>
        <taxon>Actinoplanes</taxon>
    </lineage>
</organism>
<evidence type="ECO:0000256" key="2">
    <source>
        <dbReference type="ARBA" id="ARBA00023163"/>
    </source>
</evidence>
<dbReference type="InterPro" id="IPR036271">
    <property type="entry name" value="Tet_transcr_reg_TetR-rel_C_sf"/>
</dbReference>
<keyword evidence="5" id="KW-1185">Reference proteome</keyword>
<reference evidence="5" key="1">
    <citation type="journal article" date="2019" name="Int. J. Syst. Evol. Microbiol.">
        <title>The Global Catalogue of Microorganisms (GCM) 10K type strain sequencing project: providing services to taxonomists for standard genome sequencing and annotation.</title>
        <authorList>
            <consortium name="The Broad Institute Genomics Platform"/>
            <consortium name="The Broad Institute Genome Sequencing Center for Infectious Disease"/>
            <person name="Wu L."/>
            <person name="Ma J."/>
        </authorList>
    </citation>
    <scope>NUCLEOTIDE SEQUENCE [LARGE SCALE GENOMIC DNA]</scope>
    <source>
        <strain evidence="5">TBRC 5832</strain>
    </source>
</reference>
<name>A0ABV8J0W1_9ACTN</name>
<dbReference type="Proteomes" id="UP001595867">
    <property type="component" value="Unassembled WGS sequence"/>
</dbReference>
<evidence type="ECO:0000313" key="5">
    <source>
        <dbReference type="Proteomes" id="UP001595867"/>
    </source>
</evidence>
<dbReference type="Pfam" id="PF16859">
    <property type="entry name" value="TetR_C_11"/>
    <property type="match status" value="1"/>
</dbReference>
<feature type="domain" description="Tetracyclin repressor-like C-terminal" evidence="3">
    <location>
        <begin position="72"/>
        <end position="185"/>
    </location>
</feature>
<dbReference type="Gene3D" id="1.10.357.10">
    <property type="entry name" value="Tetracycline Repressor, domain 2"/>
    <property type="match status" value="1"/>
</dbReference>
<dbReference type="EMBL" id="JBHSBL010000019">
    <property type="protein sequence ID" value="MFC4068907.1"/>
    <property type="molecule type" value="Genomic_DNA"/>
</dbReference>
<comment type="caution">
    <text evidence="4">The sequence shown here is derived from an EMBL/GenBank/DDBJ whole genome shotgun (WGS) entry which is preliminary data.</text>
</comment>
<proteinExistence type="predicted"/>
<protein>
    <submittedName>
        <fullName evidence="4">TetR-like C-terminal domain-containing protein</fullName>
    </submittedName>
</protein>
<sequence>MGESSPLDPDSEAAVLTAARQLLVAHWAAHDLNQHAVAERAGVEAARVYLRWPDMHRLIADSIEPPHLIADIPDLGDSRAELKLALQHLIVAYTSRPAIERIALSLSLRQVHDDDAIAMVRDEGERTWRGAMLAALQRATARGDLAPDVDAEAIIDIWAGAVAYRRIFRGGVVDSSFQDVLLDLVLAGRVPLAAPEPMDPMPDEWWQPPLVDAVRWLTEVQVGRMFRVADGVPVGVLAQAPAHRIQMGEFGVAVTGGAHRDFMPIVTEARTRMSAGVMVEAEGSGVLPRYLRADRIVVLYGDEAWVAPLEEAEGFRTSRSFRAGAGQGPLWPADAIVEIVVSLSTPGRRTWLVRVPGVRITHSA</sequence>
<keyword evidence="1" id="KW-0805">Transcription regulation</keyword>
<evidence type="ECO:0000313" key="4">
    <source>
        <dbReference type="EMBL" id="MFC4068907.1"/>
    </source>
</evidence>
<dbReference type="Gene3D" id="1.10.10.60">
    <property type="entry name" value="Homeodomain-like"/>
    <property type="match status" value="1"/>
</dbReference>
<gene>
    <name evidence="4" type="ORF">ACFO0C_28585</name>
</gene>
<keyword evidence="2" id="KW-0804">Transcription</keyword>
<dbReference type="RefSeq" id="WP_378069789.1">
    <property type="nucleotide sequence ID" value="NZ_JBHSBL010000019.1"/>
</dbReference>
<dbReference type="SUPFAM" id="SSF48498">
    <property type="entry name" value="Tetracyclin repressor-like, C-terminal domain"/>
    <property type="match status" value="1"/>
</dbReference>
<evidence type="ECO:0000259" key="3">
    <source>
        <dbReference type="Pfam" id="PF16859"/>
    </source>
</evidence>